<keyword evidence="2" id="KW-0238">DNA-binding</keyword>
<dbReference type="GO" id="GO:0006950">
    <property type="term" value="P:response to stress"/>
    <property type="evidence" value="ECO:0007669"/>
    <property type="project" value="TreeGrafter"/>
</dbReference>
<dbReference type="GO" id="GO:0003700">
    <property type="term" value="F:DNA-binding transcription factor activity"/>
    <property type="evidence" value="ECO:0007669"/>
    <property type="project" value="InterPro"/>
</dbReference>
<reference evidence="2 3" key="1">
    <citation type="submission" date="2019-06" db="EMBL/GenBank/DDBJ databases">
        <title>Sequencing the genomes of 1000 actinobacteria strains.</title>
        <authorList>
            <person name="Klenk H.-P."/>
        </authorList>
    </citation>
    <scope>NUCLEOTIDE SEQUENCE [LARGE SCALE GENOMIC DNA]</scope>
    <source>
        <strain evidence="2 3">DSM 24617</strain>
    </source>
</reference>
<dbReference type="Proteomes" id="UP000318336">
    <property type="component" value="Unassembled WGS sequence"/>
</dbReference>
<dbReference type="Pfam" id="PF01047">
    <property type="entry name" value="MarR"/>
    <property type="match status" value="1"/>
</dbReference>
<dbReference type="OrthoDB" id="4807076at2"/>
<name>A0A542XAI9_9MICO</name>
<dbReference type="InterPro" id="IPR036388">
    <property type="entry name" value="WH-like_DNA-bd_sf"/>
</dbReference>
<feature type="domain" description="HTH marR-type" evidence="1">
    <location>
        <begin position="17"/>
        <end position="146"/>
    </location>
</feature>
<dbReference type="PROSITE" id="PS50995">
    <property type="entry name" value="HTH_MARR_2"/>
    <property type="match status" value="1"/>
</dbReference>
<dbReference type="PANTHER" id="PTHR33164:SF57">
    <property type="entry name" value="MARR-FAMILY TRANSCRIPTIONAL REGULATOR"/>
    <property type="match status" value="1"/>
</dbReference>
<dbReference type="SUPFAM" id="SSF46785">
    <property type="entry name" value="Winged helix' DNA-binding domain"/>
    <property type="match status" value="1"/>
</dbReference>
<gene>
    <name evidence="2" type="ORF">FB554_0992</name>
</gene>
<dbReference type="SMART" id="SM00347">
    <property type="entry name" value="HTH_MARR"/>
    <property type="match status" value="1"/>
</dbReference>
<dbReference type="GO" id="GO:0003677">
    <property type="term" value="F:DNA binding"/>
    <property type="evidence" value="ECO:0007669"/>
    <property type="project" value="UniProtKB-KW"/>
</dbReference>
<evidence type="ECO:0000259" key="1">
    <source>
        <dbReference type="PROSITE" id="PS50995"/>
    </source>
</evidence>
<dbReference type="InterPro" id="IPR039422">
    <property type="entry name" value="MarR/SlyA-like"/>
</dbReference>
<dbReference type="EMBL" id="VFOK01000001">
    <property type="protein sequence ID" value="TQL32859.1"/>
    <property type="molecule type" value="Genomic_DNA"/>
</dbReference>
<dbReference type="InterPro" id="IPR036390">
    <property type="entry name" value="WH_DNA-bd_sf"/>
</dbReference>
<dbReference type="InterPro" id="IPR000835">
    <property type="entry name" value="HTH_MarR-typ"/>
</dbReference>
<protein>
    <submittedName>
        <fullName evidence="2">DNA-binding MarR family transcriptional regulator</fullName>
    </submittedName>
</protein>
<comment type="caution">
    <text evidence="2">The sequence shown here is derived from an EMBL/GenBank/DDBJ whole genome shotgun (WGS) entry which is preliminary data.</text>
</comment>
<organism evidence="2 3">
    <name type="scientific">Barrientosiimonas humi</name>
    <dbReference type="NCBI Taxonomy" id="999931"/>
    <lineage>
        <taxon>Bacteria</taxon>
        <taxon>Bacillati</taxon>
        <taxon>Actinomycetota</taxon>
        <taxon>Actinomycetes</taxon>
        <taxon>Micrococcales</taxon>
        <taxon>Dermacoccaceae</taxon>
        <taxon>Barrientosiimonas</taxon>
    </lineage>
</organism>
<accession>A0A542XAI9</accession>
<keyword evidence="3" id="KW-1185">Reference proteome</keyword>
<dbReference type="Gene3D" id="1.10.10.10">
    <property type="entry name" value="Winged helix-like DNA-binding domain superfamily/Winged helix DNA-binding domain"/>
    <property type="match status" value="1"/>
</dbReference>
<evidence type="ECO:0000313" key="2">
    <source>
        <dbReference type="EMBL" id="TQL32859.1"/>
    </source>
</evidence>
<dbReference type="AlphaFoldDB" id="A0A542XAI9"/>
<dbReference type="PRINTS" id="PR00598">
    <property type="entry name" value="HTHMARR"/>
</dbReference>
<proteinExistence type="predicted"/>
<sequence length="147" mass="16059">MATRRAVKQQAVEPSVRMATLDGLLRTAIELRRHVESVAREFELSAPQARLVLILDEPMRMQRAAVATACEPSHLTALADQLEAAGLITREADPDDRRARRLCLTDKGIRLRTRLAPAMLDEAPVVGGLDDGQCAALIGLLDPKEEA</sequence>
<evidence type="ECO:0000313" key="3">
    <source>
        <dbReference type="Proteomes" id="UP000318336"/>
    </source>
</evidence>
<dbReference type="RefSeq" id="WP_142004954.1">
    <property type="nucleotide sequence ID" value="NZ_CAJTBP010000001.1"/>
</dbReference>
<dbReference type="PANTHER" id="PTHR33164">
    <property type="entry name" value="TRANSCRIPTIONAL REGULATOR, MARR FAMILY"/>
    <property type="match status" value="1"/>
</dbReference>